<evidence type="ECO:0000256" key="16">
    <source>
        <dbReference type="ARBA" id="ARBA00022840"/>
    </source>
</evidence>
<evidence type="ECO:0000256" key="8">
    <source>
        <dbReference type="ARBA" id="ARBA00022553"/>
    </source>
</evidence>
<feature type="binding site" evidence="23">
    <location>
        <position position="801"/>
    </location>
    <ligand>
        <name>ATP</name>
        <dbReference type="ChEBI" id="CHEBI:30616"/>
    </ligand>
</feature>
<dbReference type="PROSITE" id="PS50011">
    <property type="entry name" value="PROTEIN_KINASE_DOM"/>
    <property type="match status" value="1"/>
</dbReference>
<accession>A0ABD1XL83</accession>
<evidence type="ECO:0000256" key="20">
    <source>
        <dbReference type="ARBA" id="ARBA00023180"/>
    </source>
</evidence>
<dbReference type="FunFam" id="3.80.10.10:FF:000383">
    <property type="entry name" value="Leucine-rich repeat receptor protein kinase EMS1"/>
    <property type="match status" value="1"/>
</dbReference>
<dbReference type="Pfam" id="PF00069">
    <property type="entry name" value="Pkinase"/>
    <property type="match status" value="1"/>
</dbReference>
<dbReference type="PANTHER" id="PTHR48010">
    <property type="entry name" value="OS05G0588300 PROTEIN"/>
    <property type="match status" value="1"/>
</dbReference>
<dbReference type="InterPro" id="IPR008271">
    <property type="entry name" value="Ser/Thr_kinase_AS"/>
</dbReference>
<dbReference type="FunFam" id="3.80.10.10:FF:000111">
    <property type="entry name" value="LRR receptor-like serine/threonine-protein kinase ERECTA"/>
    <property type="match status" value="1"/>
</dbReference>
<dbReference type="PRINTS" id="PR00019">
    <property type="entry name" value="LEURICHRPT"/>
</dbReference>
<comment type="caution">
    <text evidence="28">The sequence shown here is derived from an EMBL/GenBank/DDBJ whole genome shotgun (WGS) entry which is preliminary data.</text>
</comment>
<keyword evidence="7" id="KW-0723">Serine/threonine-protein kinase</keyword>
<dbReference type="SMART" id="SM00369">
    <property type="entry name" value="LRR_TYP"/>
    <property type="match status" value="10"/>
</dbReference>
<sequence>MSDGSGCSVMSVLLILLLSTLFRSSTLCQALLPPDQGSTCADEDDRCILLQFKNGLKNQGGESLQSWNNLSTSVSWSGVTWRTREDDYMYAEKVQLRGFGLDGDIFPLLHKGLLQLSELDVSNNSLSGSLPSTLKISAGLRALNLSRNSLEGLIPIDVQSQLPGNISSQVVTEPAVILESLDLSYNKLWGEIPESFVGALPGLQVLDLSGNNLTGYIPSEFGQLSNLTTLRLHDSYLNGSIPQSLSSCLELVELMLGGNNISGTIPLEIFSTLPKLENLDLSFNNFTGELHVPVKEQGFKNLRRLVLSGNHLNGSVPEALGSLGNLEVLELKGNNFSGQLPTSLSRLSRLTSLNLQKNSLTGPIPAELGQLSNLASLRLGNNKLSGEIPPSLGNCSKLRSLFLYQNHFTGVIPLELYRLKELVVLSLFGNALNGTISPEIRYLSSIMIIDFSWNQFRGSIPEEVCQLSGLRILVLNNNLSNSSGLSGSLPRCIWDFAALQILDLSHNNFSGSIPRNFSGLSAMRLANRTNKFTMPDELRMTNYDQQILNSTLSWKLQESPTLIFLSSNHLEGEIPTGFGELQNLQELDLSSNHLVGPIPGALGNATALFLLNLADNQLNGTIPSELMNLNFLSQLNLSYNHLVGRIPQGYQFFTFTSASFDGNPGLCGYPLNTSCSSPSAVESSITGNRQLSKKLLMLYIVGSSALATFSFIAILITCSCVACCKRRRCSSSVSHSCDLFENNTDHQFFHVTISSVLPSLTPKELALATDCYNEKNIIGDGGFGLVYKAVLNNGAVVAVKKLLEDGLQGDSEFLAEMQTLGKIKHKNLICLRGYCSHGREKILVYEYLENGSLDSWLHCREEGNSTLDWMTRLKIARSAAEGLAFLHHECVPAIIHRDVKVSNILLDSEFESRLADFGLARSARAFESHVSTGLAGTAGYIPPEYCQGRSATLKGDVYSFGVVMLELITGKRPTDPFYKKKDMSLVSSYIQDVAWRDEALDKSLRHSCSDQMVEFMRIAGSCCNPCPSQRPSMNQVVRMLEILESQSPSRNPSVVFQDDESISSPGCR</sequence>
<dbReference type="Gene3D" id="3.80.10.10">
    <property type="entry name" value="Ribonuclease Inhibitor"/>
    <property type="match status" value="3"/>
</dbReference>
<dbReference type="PANTHER" id="PTHR48010:SF5">
    <property type="entry name" value="PROTEIN TOO MANY MOUTHS"/>
    <property type="match status" value="1"/>
</dbReference>
<dbReference type="Pfam" id="PF08263">
    <property type="entry name" value="LRRNT_2"/>
    <property type="match status" value="1"/>
</dbReference>
<evidence type="ECO:0000313" key="29">
    <source>
        <dbReference type="Proteomes" id="UP001605036"/>
    </source>
</evidence>
<dbReference type="GO" id="GO:0004674">
    <property type="term" value="F:protein serine/threonine kinase activity"/>
    <property type="evidence" value="ECO:0007669"/>
    <property type="project" value="UniProtKB-KW"/>
</dbReference>
<dbReference type="FunFam" id="1.10.510.10:FF:000309">
    <property type="entry name" value="Leucine-rich repeat receptor-like protein kinase"/>
    <property type="match status" value="1"/>
</dbReference>
<keyword evidence="17 25" id="KW-1133">Transmembrane helix</keyword>
<dbReference type="Pfam" id="PF00560">
    <property type="entry name" value="LRR_1"/>
    <property type="match status" value="5"/>
</dbReference>
<keyword evidence="18 25" id="KW-0472">Membrane</keyword>
<evidence type="ECO:0000256" key="19">
    <source>
        <dbReference type="ARBA" id="ARBA00023170"/>
    </source>
</evidence>
<dbReference type="InterPro" id="IPR017441">
    <property type="entry name" value="Protein_kinase_ATP_BS"/>
</dbReference>
<feature type="signal peptide" evidence="26">
    <location>
        <begin position="1"/>
        <end position="30"/>
    </location>
</feature>
<dbReference type="SUPFAM" id="SSF52058">
    <property type="entry name" value="L domain-like"/>
    <property type="match status" value="1"/>
</dbReference>
<dbReference type="Proteomes" id="UP001605036">
    <property type="component" value="Unassembled WGS sequence"/>
</dbReference>
<dbReference type="InterPro" id="IPR050994">
    <property type="entry name" value="At_inactive_RLKs"/>
</dbReference>
<feature type="chain" id="PRO_5044835032" description="non-specific serine/threonine protein kinase" evidence="26">
    <location>
        <begin position="31"/>
        <end position="1068"/>
    </location>
</feature>
<evidence type="ECO:0000256" key="17">
    <source>
        <dbReference type="ARBA" id="ARBA00022989"/>
    </source>
</evidence>
<dbReference type="EC" id="2.7.11.1" evidence="5"/>
<evidence type="ECO:0000256" key="15">
    <source>
        <dbReference type="ARBA" id="ARBA00022777"/>
    </source>
</evidence>
<evidence type="ECO:0000256" key="9">
    <source>
        <dbReference type="ARBA" id="ARBA00022614"/>
    </source>
</evidence>
<dbReference type="InterPro" id="IPR000719">
    <property type="entry name" value="Prot_kinase_dom"/>
</dbReference>
<dbReference type="InterPro" id="IPR003591">
    <property type="entry name" value="Leu-rich_rpt_typical-subtyp"/>
</dbReference>
<comment type="catalytic activity">
    <reaction evidence="22">
        <text>L-seryl-[protein] + ATP = O-phospho-L-seryl-[protein] + ADP + H(+)</text>
        <dbReference type="Rhea" id="RHEA:17989"/>
        <dbReference type="Rhea" id="RHEA-COMP:9863"/>
        <dbReference type="Rhea" id="RHEA-COMP:11604"/>
        <dbReference type="ChEBI" id="CHEBI:15378"/>
        <dbReference type="ChEBI" id="CHEBI:29999"/>
        <dbReference type="ChEBI" id="CHEBI:30616"/>
        <dbReference type="ChEBI" id="CHEBI:83421"/>
        <dbReference type="ChEBI" id="CHEBI:456216"/>
        <dbReference type="EC" id="2.7.11.1"/>
    </reaction>
</comment>
<keyword evidence="6" id="KW-1003">Cell membrane</keyword>
<evidence type="ECO:0000256" key="5">
    <source>
        <dbReference type="ARBA" id="ARBA00012513"/>
    </source>
</evidence>
<feature type="region of interest" description="Disordered" evidence="24">
    <location>
        <begin position="1049"/>
        <end position="1068"/>
    </location>
</feature>
<evidence type="ECO:0000256" key="3">
    <source>
        <dbReference type="ARBA" id="ARBA00008684"/>
    </source>
</evidence>
<feature type="domain" description="Protein kinase" evidence="27">
    <location>
        <begin position="772"/>
        <end position="1043"/>
    </location>
</feature>
<keyword evidence="19" id="KW-0675">Receptor</keyword>
<evidence type="ECO:0000256" key="21">
    <source>
        <dbReference type="ARBA" id="ARBA00047899"/>
    </source>
</evidence>
<keyword evidence="13" id="KW-0677">Repeat</keyword>
<evidence type="ECO:0000256" key="14">
    <source>
        <dbReference type="ARBA" id="ARBA00022741"/>
    </source>
</evidence>
<reference evidence="28 29" key="1">
    <citation type="submission" date="2024-09" db="EMBL/GenBank/DDBJ databases">
        <title>Chromosome-scale assembly of Riccia fluitans.</title>
        <authorList>
            <person name="Paukszto L."/>
            <person name="Sawicki J."/>
            <person name="Karawczyk K."/>
            <person name="Piernik-Szablinska J."/>
            <person name="Szczecinska M."/>
            <person name="Mazdziarz M."/>
        </authorList>
    </citation>
    <scope>NUCLEOTIDE SEQUENCE [LARGE SCALE GENOMIC DNA]</scope>
    <source>
        <strain evidence="28">Rf_01</strain>
        <tissue evidence="28">Aerial parts of the thallus</tissue>
    </source>
</reference>
<dbReference type="Pfam" id="PF13855">
    <property type="entry name" value="LRR_8"/>
    <property type="match status" value="2"/>
</dbReference>
<evidence type="ECO:0000259" key="27">
    <source>
        <dbReference type="PROSITE" id="PS50011"/>
    </source>
</evidence>
<protein>
    <recommendedName>
        <fullName evidence="5">non-specific serine/threonine protein kinase</fullName>
        <ecNumber evidence="5">2.7.11.1</ecNumber>
    </recommendedName>
</protein>
<dbReference type="SMART" id="SM00220">
    <property type="entry name" value="S_TKc"/>
    <property type="match status" value="1"/>
</dbReference>
<dbReference type="EMBL" id="JBHFFA010000008">
    <property type="protein sequence ID" value="KAL2608686.1"/>
    <property type="molecule type" value="Genomic_DNA"/>
</dbReference>
<dbReference type="Gene3D" id="1.10.510.10">
    <property type="entry name" value="Transferase(Phosphotransferase) domain 1"/>
    <property type="match status" value="1"/>
</dbReference>
<dbReference type="Gene3D" id="3.30.200.20">
    <property type="entry name" value="Phosphorylase Kinase, domain 1"/>
    <property type="match status" value="1"/>
</dbReference>
<dbReference type="InterPro" id="IPR013210">
    <property type="entry name" value="LRR_N_plant-typ"/>
</dbReference>
<evidence type="ECO:0000256" key="22">
    <source>
        <dbReference type="ARBA" id="ARBA00048679"/>
    </source>
</evidence>
<organism evidence="28 29">
    <name type="scientific">Riccia fluitans</name>
    <dbReference type="NCBI Taxonomy" id="41844"/>
    <lineage>
        <taxon>Eukaryota</taxon>
        <taxon>Viridiplantae</taxon>
        <taxon>Streptophyta</taxon>
        <taxon>Embryophyta</taxon>
        <taxon>Marchantiophyta</taxon>
        <taxon>Marchantiopsida</taxon>
        <taxon>Marchantiidae</taxon>
        <taxon>Marchantiales</taxon>
        <taxon>Ricciaceae</taxon>
        <taxon>Riccia</taxon>
    </lineage>
</organism>
<keyword evidence="29" id="KW-1185">Reference proteome</keyword>
<feature type="transmembrane region" description="Helical" evidence="25">
    <location>
        <begin position="696"/>
        <end position="724"/>
    </location>
</feature>
<evidence type="ECO:0000256" key="10">
    <source>
        <dbReference type="ARBA" id="ARBA00022679"/>
    </source>
</evidence>
<keyword evidence="20" id="KW-0325">Glycoprotein</keyword>
<dbReference type="PROSITE" id="PS00108">
    <property type="entry name" value="PROTEIN_KINASE_ST"/>
    <property type="match status" value="1"/>
</dbReference>
<name>A0ABD1XL83_9MARC</name>
<dbReference type="FunFam" id="3.80.10.10:FF:000095">
    <property type="entry name" value="LRR receptor-like serine/threonine-protein kinase GSO1"/>
    <property type="match status" value="1"/>
</dbReference>
<keyword evidence="12 26" id="KW-0732">Signal</keyword>
<keyword evidence="16 23" id="KW-0067">ATP-binding</keyword>
<proteinExistence type="inferred from homology"/>
<dbReference type="InterPro" id="IPR011009">
    <property type="entry name" value="Kinase-like_dom_sf"/>
</dbReference>
<comment type="catalytic activity">
    <reaction evidence="21">
        <text>L-threonyl-[protein] + ATP = O-phospho-L-threonyl-[protein] + ADP + H(+)</text>
        <dbReference type="Rhea" id="RHEA:46608"/>
        <dbReference type="Rhea" id="RHEA-COMP:11060"/>
        <dbReference type="Rhea" id="RHEA-COMP:11605"/>
        <dbReference type="ChEBI" id="CHEBI:15378"/>
        <dbReference type="ChEBI" id="CHEBI:30013"/>
        <dbReference type="ChEBI" id="CHEBI:30616"/>
        <dbReference type="ChEBI" id="CHEBI:61977"/>
        <dbReference type="ChEBI" id="CHEBI:456216"/>
        <dbReference type="EC" id="2.7.11.1"/>
    </reaction>
</comment>
<comment type="subcellular location">
    <subcellularLocation>
        <location evidence="1">Cell membrane</location>
        <topology evidence="1">Single-pass membrane protein</topology>
    </subcellularLocation>
    <subcellularLocation>
        <location evidence="2">Membrane</location>
        <topology evidence="2">Single-pass type I membrane protein</topology>
    </subcellularLocation>
</comment>
<dbReference type="SUPFAM" id="SSF56112">
    <property type="entry name" value="Protein kinase-like (PK-like)"/>
    <property type="match status" value="1"/>
</dbReference>
<evidence type="ECO:0000256" key="2">
    <source>
        <dbReference type="ARBA" id="ARBA00004479"/>
    </source>
</evidence>
<dbReference type="GO" id="GO:0005886">
    <property type="term" value="C:plasma membrane"/>
    <property type="evidence" value="ECO:0007669"/>
    <property type="project" value="UniProtKB-SubCell"/>
</dbReference>
<comment type="similarity">
    <text evidence="4">Belongs to the RLP family.</text>
</comment>
<dbReference type="PROSITE" id="PS00107">
    <property type="entry name" value="PROTEIN_KINASE_ATP"/>
    <property type="match status" value="1"/>
</dbReference>
<evidence type="ECO:0000256" key="12">
    <source>
        <dbReference type="ARBA" id="ARBA00022729"/>
    </source>
</evidence>
<keyword evidence="10" id="KW-0808">Transferase</keyword>
<evidence type="ECO:0000256" key="23">
    <source>
        <dbReference type="PROSITE-ProRule" id="PRU10141"/>
    </source>
</evidence>
<keyword evidence="8" id="KW-0597">Phosphoprotein</keyword>
<evidence type="ECO:0000256" key="4">
    <source>
        <dbReference type="ARBA" id="ARBA00009592"/>
    </source>
</evidence>
<dbReference type="CDD" id="cd14066">
    <property type="entry name" value="STKc_IRAK"/>
    <property type="match status" value="1"/>
</dbReference>
<evidence type="ECO:0000256" key="1">
    <source>
        <dbReference type="ARBA" id="ARBA00004162"/>
    </source>
</evidence>
<evidence type="ECO:0000256" key="7">
    <source>
        <dbReference type="ARBA" id="ARBA00022527"/>
    </source>
</evidence>
<evidence type="ECO:0000256" key="18">
    <source>
        <dbReference type="ARBA" id="ARBA00023136"/>
    </source>
</evidence>
<gene>
    <name evidence="28" type="ORF">R1flu_027259</name>
</gene>
<dbReference type="AlphaFoldDB" id="A0ABD1XL83"/>
<keyword evidence="11 25" id="KW-0812">Transmembrane</keyword>
<dbReference type="GO" id="GO:0005524">
    <property type="term" value="F:ATP binding"/>
    <property type="evidence" value="ECO:0007669"/>
    <property type="project" value="UniProtKB-UniRule"/>
</dbReference>
<evidence type="ECO:0000256" key="24">
    <source>
        <dbReference type="SAM" id="MobiDB-lite"/>
    </source>
</evidence>
<evidence type="ECO:0000256" key="26">
    <source>
        <dbReference type="SAM" id="SignalP"/>
    </source>
</evidence>
<dbReference type="FunFam" id="3.30.200.20:FF:000309">
    <property type="entry name" value="Leucine-rich repeat receptor protein kinase MSP1"/>
    <property type="match status" value="1"/>
</dbReference>
<keyword evidence="15" id="KW-0418">Kinase</keyword>
<evidence type="ECO:0000313" key="28">
    <source>
        <dbReference type="EMBL" id="KAL2608686.1"/>
    </source>
</evidence>
<evidence type="ECO:0000256" key="11">
    <source>
        <dbReference type="ARBA" id="ARBA00022692"/>
    </source>
</evidence>
<dbReference type="InterPro" id="IPR032675">
    <property type="entry name" value="LRR_dom_sf"/>
</dbReference>
<dbReference type="InterPro" id="IPR001611">
    <property type="entry name" value="Leu-rich_rpt"/>
</dbReference>
<dbReference type="SUPFAM" id="SSF52047">
    <property type="entry name" value="RNI-like"/>
    <property type="match status" value="1"/>
</dbReference>
<evidence type="ECO:0000256" key="25">
    <source>
        <dbReference type="SAM" id="Phobius"/>
    </source>
</evidence>
<keyword evidence="14 23" id="KW-0547">Nucleotide-binding</keyword>
<evidence type="ECO:0000256" key="6">
    <source>
        <dbReference type="ARBA" id="ARBA00022475"/>
    </source>
</evidence>
<evidence type="ECO:0000256" key="13">
    <source>
        <dbReference type="ARBA" id="ARBA00022737"/>
    </source>
</evidence>
<comment type="similarity">
    <text evidence="3">Belongs to the protein kinase superfamily. Ser/Thr protein kinase family.</text>
</comment>
<keyword evidence="9" id="KW-0433">Leucine-rich repeat</keyword>